<proteinExistence type="inferred from homology"/>
<comment type="subcellular location">
    <subcellularLocation>
        <location evidence="1">Cell membrane</location>
        <topology evidence="1">Peripheral membrane protein</topology>
    </subcellularLocation>
</comment>
<dbReference type="InterPro" id="IPR003593">
    <property type="entry name" value="AAA+_ATPase"/>
</dbReference>
<dbReference type="Pfam" id="PF08352">
    <property type="entry name" value="oligo_HPY"/>
    <property type="match status" value="2"/>
</dbReference>
<comment type="similarity">
    <text evidence="2">Belongs to the ABC transporter superfamily.</text>
</comment>
<evidence type="ECO:0000256" key="7">
    <source>
        <dbReference type="ARBA" id="ARBA00023136"/>
    </source>
</evidence>
<protein>
    <submittedName>
        <fullName evidence="10">ABC transporter ATP-binding protein</fullName>
    </submittedName>
</protein>
<evidence type="ECO:0000256" key="4">
    <source>
        <dbReference type="ARBA" id="ARBA00022475"/>
    </source>
</evidence>
<sequence>MTTEYTNEGNTVVADTDDVVLEVTDLSVTFPSEDGPLPAVREVSYRLRRGEALGIVGESGSGKSVTSMAIMGLLPRNAKVEGSVRVLGQEILGLNDKQISAVRGQKIAMIFQDPLTSLNPVYTIGYQIAEAVHAHKKVSKKAALDRALELLEIVGIPSPEQRLKQYPHELSGGMRQRVVIAIAMANDPDVIIADEPTTALDVTVQAQVLDALQRARRETGAALVLITHDLGVVAGQVDRVGVMYAGRIVEKGTVEEVFYRPRMPYALGLLGSLPRLDGDRNDRLTPILGTPPSLRDLPEGCGFAPRCPMARDLCHQEEPRLLIIQESGESGGDGQSGPVPVESTDDPTAHSAACHFSDELVGAEATDLFKATAVDTEGLGSVAEMEAAESLGAEAREEYLEERGAEPDHVVSSTAEPEVLLSATDLVKHFPIRSKGLLRRKIGDVQAVSGISLDLRERETLALVGESGCGKSTTARLLLNLIKLTSGEISYMGQPLHGLTDRKMRPLRKDLQLVFQDPFASLDPRMTVADIIAEPMRIHGSGHRDARKRVAELLELVGLNPEHGARYPHEFSGGQRQRIGVARALSLNPRVLVLDEPVSALDVSIQAGVINLLEDLQDELGLSYLFVSHDLSVVKHIADRVAVMYLGKMVETATTDQLFTAPAHPYTQALISAIPLPDPIKERTRERITVTGDIPSPANPPSGCRFRTRCPKFANELSDAERTKCVEEPPELMDRGTGHRDACHYSQVIELI</sequence>
<dbReference type="NCBIfam" id="NF008453">
    <property type="entry name" value="PRK11308.1"/>
    <property type="match status" value="2"/>
</dbReference>
<dbReference type="CDD" id="cd03257">
    <property type="entry name" value="ABC_NikE_OppD_transporters"/>
    <property type="match status" value="2"/>
</dbReference>
<reference evidence="10" key="1">
    <citation type="submission" date="2022-06" db="EMBL/GenBank/DDBJ databases">
        <authorList>
            <person name="Ping M."/>
        </authorList>
    </citation>
    <scope>NUCLEOTIDE SEQUENCE</scope>
    <source>
        <strain evidence="10">JCM11759T</strain>
    </source>
</reference>
<organism evidence="10 11">
    <name type="scientific">Nocardiopsis exhalans</name>
    <dbReference type="NCBI Taxonomy" id="163604"/>
    <lineage>
        <taxon>Bacteria</taxon>
        <taxon>Bacillati</taxon>
        <taxon>Actinomycetota</taxon>
        <taxon>Actinomycetes</taxon>
        <taxon>Streptosporangiales</taxon>
        <taxon>Nocardiopsidaceae</taxon>
        <taxon>Nocardiopsis</taxon>
    </lineage>
</organism>
<accession>A0ABY5DBT7</accession>
<dbReference type="PANTHER" id="PTHR43297:SF2">
    <property type="entry name" value="DIPEPTIDE TRANSPORT ATP-BINDING PROTEIN DPPD"/>
    <property type="match status" value="1"/>
</dbReference>
<evidence type="ECO:0000256" key="1">
    <source>
        <dbReference type="ARBA" id="ARBA00004202"/>
    </source>
</evidence>
<dbReference type="Pfam" id="PF00005">
    <property type="entry name" value="ABC_tran"/>
    <property type="match status" value="2"/>
</dbReference>
<dbReference type="NCBIfam" id="NF007739">
    <property type="entry name" value="PRK10419.1"/>
    <property type="match status" value="2"/>
</dbReference>
<feature type="domain" description="ABC transporter" evidence="9">
    <location>
        <begin position="21"/>
        <end position="270"/>
    </location>
</feature>
<evidence type="ECO:0000259" key="9">
    <source>
        <dbReference type="PROSITE" id="PS50893"/>
    </source>
</evidence>
<dbReference type="PROSITE" id="PS50893">
    <property type="entry name" value="ABC_TRANSPORTER_2"/>
    <property type="match status" value="2"/>
</dbReference>
<dbReference type="Gene3D" id="3.40.50.300">
    <property type="entry name" value="P-loop containing nucleotide triphosphate hydrolases"/>
    <property type="match status" value="2"/>
</dbReference>
<evidence type="ECO:0000256" key="6">
    <source>
        <dbReference type="ARBA" id="ARBA00022840"/>
    </source>
</evidence>
<keyword evidence="6 10" id="KW-0067">ATP-binding</keyword>
<dbReference type="InterPro" id="IPR003439">
    <property type="entry name" value="ABC_transporter-like_ATP-bd"/>
</dbReference>
<keyword evidence="11" id="KW-1185">Reference proteome</keyword>
<dbReference type="SUPFAM" id="SSF52540">
    <property type="entry name" value="P-loop containing nucleoside triphosphate hydrolases"/>
    <property type="match status" value="2"/>
</dbReference>
<dbReference type="InterPro" id="IPR017871">
    <property type="entry name" value="ABC_transporter-like_CS"/>
</dbReference>
<evidence type="ECO:0000256" key="2">
    <source>
        <dbReference type="ARBA" id="ARBA00005417"/>
    </source>
</evidence>
<dbReference type="RefSeq" id="WP_254419634.1">
    <property type="nucleotide sequence ID" value="NZ_BAAAJB010000017.1"/>
</dbReference>
<dbReference type="NCBIfam" id="TIGR01727">
    <property type="entry name" value="oligo_HPY"/>
    <property type="match status" value="2"/>
</dbReference>
<dbReference type="InterPro" id="IPR027417">
    <property type="entry name" value="P-loop_NTPase"/>
</dbReference>
<dbReference type="InterPro" id="IPR013563">
    <property type="entry name" value="Oligopep_ABC_C"/>
</dbReference>
<dbReference type="Proteomes" id="UP001055940">
    <property type="component" value="Chromosome"/>
</dbReference>
<evidence type="ECO:0000256" key="5">
    <source>
        <dbReference type="ARBA" id="ARBA00022741"/>
    </source>
</evidence>
<keyword evidence="3" id="KW-0813">Transport</keyword>
<dbReference type="SMART" id="SM00382">
    <property type="entry name" value="AAA"/>
    <property type="match status" value="2"/>
</dbReference>
<evidence type="ECO:0000256" key="3">
    <source>
        <dbReference type="ARBA" id="ARBA00022448"/>
    </source>
</evidence>
<feature type="region of interest" description="Disordered" evidence="8">
    <location>
        <begin position="327"/>
        <end position="349"/>
    </location>
</feature>
<evidence type="ECO:0000313" key="10">
    <source>
        <dbReference type="EMBL" id="USY20577.1"/>
    </source>
</evidence>
<gene>
    <name evidence="10" type="ORF">NE857_02685</name>
</gene>
<feature type="domain" description="ABC transporter" evidence="9">
    <location>
        <begin position="432"/>
        <end position="671"/>
    </location>
</feature>
<keyword evidence="4" id="KW-1003">Cell membrane</keyword>
<keyword evidence="5" id="KW-0547">Nucleotide-binding</keyword>
<dbReference type="GO" id="GO:0005524">
    <property type="term" value="F:ATP binding"/>
    <property type="evidence" value="ECO:0007669"/>
    <property type="project" value="UniProtKB-KW"/>
</dbReference>
<evidence type="ECO:0000256" key="8">
    <source>
        <dbReference type="SAM" id="MobiDB-lite"/>
    </source>
</evidence>
<name>A0ABY5DBT7_9ACTN</name>
<dbReference type="PROSITE" id="PS00211">
    <property type="entry name" value="ABC_TRANSPORTER_1"/>
    <property type="match status" value="2"/>
</dbReference>
<dbReference type="InterPro" id="IPR050388">
    <property type="entry name" value="ABC_Ni/Peptide_Import"/>
</dbReference>
<dbReference type="PANTHER" id="PTHR43297">
    <property type="entry name" value="OLIGOPEPTIDE TRANSPORT ATP-BINDING PROTEIN APPD"/>
    <property type="match status" value="1"/>
</dbReference>
<dbReference type="EMBL" id="CP099837">
    <property type="protein sequence ID" value="USY20577.1"/>
    <property type="molecule type" value="Genomic_DNA"/>
</dbReference>
<evidence type="ECO:0000313" key="11">
    <source>
        <dbReference type="Proteomes" id="UP001055940"/>
    </source>
</evidence>
<keyword evidence="7" id="KW-0472">Membrane</keyword>